<dbReference type="EMBL" id="JAZDUA010000206">
    <property type="protein sequence ID" value="KAK7864339.1"/>
    <property type="molecule type" value="Genomic_DNA"/>
</dbReference>
<name>A0AAN9VUE1_9ORTH</name>
<keyword evidence="3" id="KW-1185">Reference proteome</keyword>
<organism evidence="2 3">
    <name type="scientific">Gryllus longicercus</name>
    <dbReference type="NCBI Taxonomy" id="2509291"/>
    <lineage>
        <taxon>Eukaryota</taxon>
        <taxon>Metazoa</taxon>
        <taxon>Ecdysozoa</taxon>
        <taxon>Arthropoda</taxon>
        <taxon>Hexapoda</taxon>
        <taxon>Insecta</taxon>
        <taxon>Pterygota</taxon>
        <taxon>Neoptera</taxon>
        <taxon>Polyneoptera</taxon>
        <taxon>Orthoptera</taxon>
        <taxon>Ensifera</taxon>
        <taxon>Gryllidea</taxon>
        <taxon>Grylloidea</taxon>
        <taxon>Gryllidae</taxon>
        <taxon>Gryllinae</taxon>
        <taxon>Gryllus</taxon>
    </lineage>
</organism>
<dbReference type="AlphaFoldDB" id="A0AAN9VUE1"/>
<evidence type="ECO:0000313" key="3">
    <source>
        <dbReference type="Proteomes" id="UP001378592"/>
    </source>
</evidence>
<evidence type="ECO:0000313" key="2">
    <source>
        <dbReference type="EMBL" id="KAK7864339.1"/>
    </source>
</evidence>
<comment type="caution">
    <text evidence="2">The sequence shown here is derived from an EMBL/GenBank/DDBJ whole genome shotgun (WGS) entry which is preliminary data.</text>
</comment>
<proteinExistence type="predicted"/>
<sequence length="245" mass="24647">MQDLAPSPQALDVLEARVAAVEARVFGPRGPAAAVAAGVVPSAKAAAAAAGPLAVTAAAASAGGDAPPGGSPQARAAPHAHATATEALASAHALLQAATSGREKAAAVLHRRLLELDAYLSLATASGLAGAATPAAAAAAARWPLVRREEPALREAADRLRRLAELRGALDPRPLAAAAELRPRLAAAAARADAHREAALRVALQVAKLKEQQNAALEHVTLGLALLEAQVSRLEVAAMPRQPLD</sequence>
<evidence type="ECO:0000256" key="1">
    <source>
        <dbReference type="SAM" id="MobiDB-lite"/>
    </source>
</evidence>
<dbReference type="Proteomes" id="UP001378592">
    <property type="component" value="Unassembled WGS sequence"/>
</dbReference>
<gene>
    <name evidence="2" type="ORF">R5R35_009181</name>
</gene>
<feature type="compositionally biased region" description="Low complexity" evidence="1">
    <location>
        <begin position="71"/>
        <end position="81"/>
    </location>
</feature>
<protein>
    <submittedName>
        <fullName evidence="2">Uncharacterized protein</fullName>
    </submittedName>
</protein>
<accession>A0AAN9VUE1</accession>
<feature type="region of interest" description="Disordered" evidence="1">
    <location>
        <begin position="60"/>
        <end position="81"/>
    </location>
</feature>
<reference evidence="2 3" key="1">
    <citation type="submission" date="2024-03" db="EMBL/GenBank/DDBJ databases">
        <title>The genome assembly and annotation of the cricket Gryllus longicercus Weissman &amp; Gray.</title>
        <authorList>
            <person name="Szrajer S."/>
            <person name="Gray D."/>
            <person name="Ylla G."/>
        </authorList>
    </citation>
    <scope>NUCLEOTIDE SEQUENCE [LARGE SCALE GENOMIC DNA]</scope>
    <source>
        <strain evidence="2">DAG 2021-001</strain>
        <tissue evidence="2">Whole body minus gut</tissue>
    </source>
</reference>